<name>V5YTS0_9CAUD</name>
<dbReference type="KEGG" id="vg:17824994"/>
<accession>V5YTS0</accession>
<sequence>MTTKAKRKPQTIKLNGRKYVVVHTSIARKDHKNVVLQLVKRAGKVQWFVKEGDVLTRKADFWAALELYSVRQEALGLVPKDALPAEELAEIIGVESEVYGRGEINDAQA</sequence>
<dbReference type="OrthoDB" id="23764at10239"/>
<evidence type="ECO:0000313" key="1">
    <source>
        <dbReference type="EMBL" id="BAO20669.1"/>
    </source>
</evidence>
<organism evidence="1 2">
    <name type="scientific">Pseudomonas phage PPpW-4</name>
    <dbReference type="NCBI Taxonomy" id="1279083"/>
    <lineage>
        <taxon>Viruses</taxon>
        <taxon>Duplodnaviria</taxon>
        <taxon>Heunggongvirae</taxon>
        <taxon>Uroviricota</taxon>
        <taxon>Caudoviricetes</taxon>
        <taxon>Autographivirales</taxon>
        <taxon>Autotranscriptaviridae</taxon>
        <taxon>Studiervirinae</taxon>
        <taxon>Phutvirus</taxon>
        <taxon>Phutvirus PPpW4</taxon>
    </lineage>
</organism>
<reference evidence="1 2" key="1">
    <citation type="journal article" date="2015" name="J Appl Environ Microbiol">
        <title>Complete Genome Sequence Analysis of Two Pseudomonas plecoglossicida Phages, Potential Therapeutic Agents.</title>
        <authorList>
            <person name="Kawato Y."/>
            <person name="Yasuike M."/>
            <person name="Nakamura Y."/>
            <person name="Shigenobu Y."/>
            <person name="Fujiwara A."/>
            <person name="Sano M."/>
            <person name="Nakai T."/>
        </authorList>
    </citation>
    <scope>NUCLEOTIDE SEQUENCE [LARGE SCALE GENOMIC DNA]</scope>
</reference>
<keyword evidence="2" id="KW-1185">Reference proteome</keyword>
<evidence type="ECO:0000313" key="2">
    <source>
        <dbReference type="Proteomes" id="UP000203191"/>
    </source>
</evidence>
<proteinExistence type="predicted"/>
<dbReference type="RefSeq" id="YP_008873129.1">
    <property type="nucleotide sequence ID" value="NC_023005.1"/>
</dbReference>
<protein>
    <submittedName>
        <fullName evidence="1">Uncharacterized protein</fullName>
    </submittedName>
</protein>
<dbReference type="Proteomes" id="UP000203191">
    <property type="component" value="Segment"/>
</dbReference>
<dbReference type="GeneID" id="17824994"/>
<dbReference type="EMBL" id="AB775549">
    <property type="protein sequence ID" value="BAO20669.1"/>
    <property type="molecule type" value="Genomic_DNA"/>
</dbReference>